<feature type="transmembrane region" description="Helical" evidence="3">
    <location>
        <begin position="433"/>
        <end position="459"/>
    </location>
</feature>
<feature type="transmembrane region" description="Helical" evidence="3">
    <location>
        <begin position="403"/>
        <end position="421"/>
    </location>
</feature>
<evidence type="ECO:0000256" key="2">
    <source>
        <dbReference type="ARBA" id="ARBA00023136"/>
    </source>
</evidence>
<dbReference type="PANTHER" id="PTHR22550">
    <property type="entry name" value="SPORE GERMINATION PROTEIN"/>
    <property type="match status" value="1"/>
</dbReference>
<evidence type="ECO:0000256" key="1">
    <source>
        <dbReference type="ARBA" id="ARBA00005278"/>
    </source>
</evidence>
<dbReference type="OrthoDB" id="9772630at2"/>
<evidence type="ECO:0000256" key="3">
    <source>
        <dbReference type="SAM" id="Phobius"/>
    </source>
</evidence>
<evidence type="ECO:0000313" key="5">
    <source>
        <dbReference type="Proteomes" id="UP000199568"/>
    </source>
</evidence>
<dbReference type="PIRSF" id="PIRSF005690">
    <property type="entry name" value="GerBA"/>
    <property type="match status" value="1"/>
</dbReference>
<keyword evidence="3" id="KW-1133">Transmembrane helix</keyword>
<evidence type="ECO:0000313" key="4">
    <source>
        <dbReference type="EMBL" id="SET40723.1"/>
    </source>
</evidence>
<dbReference type="Proteomes" id="UP000199568">
    <property type="component" value="Unassembled WGS sequence"/>
</dbReference>
<feature type="transmembrane region" description="Helical" evidence="3">
    <location>
        <begin position="310"/>
        <end position="332"/>
    </location>
</feature>
<dbReference type="EMBL" id="FOHU01000010">
    <property type="protein sequence ID" value="SET40723.1"/>
    <property type="molecule type" value="Genomic_DNA"/>
</dbReference>
<proteinExistence type="inferred from homology"/>
<dbReference type="InterPro" id="IPR004995">
    <property type="entry name" value="Spore_Ger"/>
</dbReference>
<dbReference type="GO" id="GO:0009847">
    <property type="term" value="P:spore germination"/>
    <property type="evidence" value="ECO:0007669"/>
    <property type="project" value="InterPro"/>
</dbReference>
<comment type="similarity">
    <text evidence="1">Belongs to the GerABKA family.</text>
</comment>
<dbReference type="RefSeq" id="WP_090443970.1">
    <property type="nucleotide sequence ID" value="NZ_FOHU01000010.1"/>
</dbReference>
<name>A0A1I0E6Z2_9FIRM</name>
<dbReference type="InterPro" id="IPR050768">
    <property type="entry name" value="UPF0353/GerABKA_families"/>
</dbReference>
<dbReference type="PANTHER" id="PTHR22550:SF5">
    <property type="entry name" value="LEUCINE ZIPPER PROTEIN 4"/>
    <property type="match status" value="1"/>
</dbReference>
<reference evidence="4 5" key="1">
    <citation type="submission" date="2016-10" db="EMBL/GenBank/DDBJ databases">
        <authorList>
            <person name="de Groot N.N."/>
        </authorList>
    </citation>
    <scope>NUCLEOTIDE SEQUENCE [LARGE SCALE GENOMIC DNA]</scope>
    <source>
        <strain evidence="4 5">DSM 18979</strain>
    </source>
</reference>
<dbReference type="STRING" id="426128.SAMN05660297_02302"/>
<sequence length="517" mass="58630">MSRIRPSNSKKIKFRDPHVINSKEYKFSNSIDHNVKIFKEIFHNDESIIFRHFSNQQNPQVKCCIVFIAGMVDDEIINQGIIWPITRNSIIQTSETIIDELKNYSIIVHTVKETWNIEELVEAILSGETVLLIENCSEALIIDTQGGETRSIEEPEAEKVIRGPREGFTESLMTNQMLIRKKIKNPNLKFQSRTFGMQTKTKAFICFIEGIANEKIVEELNKRLDAIEIDGVLDTGYIEELIKDSPYSIFNTIGNTERPDVVAGKLLEGRIALVLDGTPIALTLPHIFIEFFQANEDYYENFYFASFNRLLRIVSFMITVSIPGAYLALITYHQELIPTNLLLSISAARQGIPFPSIVEILGLLIVFEILRETGTRMPNYIGQALSIVGALVLGQAAVEARFVSAPMVIIVAMSGITGLMIPKLQGTIIILRLAFLLIAAVLGLYAIIFGISLVLIYLFSIRSFGIQYMAYTSILDYEELQDVTIRVPWWHMKFRPKSMLVNNLQRQRDGGRKIDKK</sequence>
<dbReference type="AlphaFoldDB" id="A0A1I0E6Z2"/>
<feature type="transmembrane region" description="Helical" evidence="3">
    <location>
        <begin position="352"/>
        <end position="370"/>
    </location>
</feature>
<dbReference type="Pfam" id="PF03323">
    <property type="entry name" value="GerA"/>
    <property type="match status" value="1"/>
</dbReference>
<keyword evidence="2 3" id="KW-0472">Membrane</keyword>
<organism evidence="4 5">
    <name type="scientific">Natronincola peptidivorans</name>
    <dbReference type="NCBI Taxonomy" id="426128"/>
    <lineage>
        <taxon>Bacteria</taxon>
        <taxon>Bacillati</taxon>
        <taxon>Bacillota</taxon>
        <taxon>Clostridia</taxon>
        <taxon>Peptostreptococcales</taxon>
        <taxon>Natronincolaceae</taxon>
        <taxon>Natronincola</taxon>
    </lineage>
</organism>
<gene>
    <name evidence="4" type="ORF">SAMN05660297_02302</name>
</gene>
<keyword evidence="3" id="KW-0812">Transmembrane</keyword>
<dbReference type="GO" id="GO:0016020">
    <property type="term" value="C:membrane"/>
    <property type="evidence" value="ECO:0007669"/>
    <property type="project" value="InterPro"/>
</dbReference>
<accession>A0A1I0E6Z2</accession>
<keyword evidence="5" id="KW-1185">Reference proteome</keyword>
<protein>
    <submittedName>
        <fullName evidence="4">Spore germination protein KA</fullName>
    </submittedName>
</protein>